<evidence type="ECO:0000256" key="1">
    <source>
        <dbReference type="SAM" id="MobiDB-lite"/>
    </source>
</evidence>
<dbReference type="Proteomes" id="UP000291130">
    <property type="component" value="Chromosome"/>
</dbReference>
<dbReference type="AlphaFoldDB" id="A0A411MHL9"/>
<dbReference type="EMBL" id="CP035952">
    <property type="protein sequence ID" value="QBF26184.1"/>
    <property type="molecule type" value="Genomic_DNA"/>
</dbReference>
<keyword evidence="4" id="KW-1185">Reference proteome</keyword>
<name>A0A411MHL9_9PSED</name>
<dbReference type="Pfam" id="PF04606">
    <property type="entry name" value="Ogr_Delta"/>
    <property type="match status" value="1"/>
</dbReference>
<feature type="domain" description="Zinc finger Ogr/Delta-type" evidence="2">
    <location>
        <begin position="8"/>
        <end position="53"/>
    </location>
</feature>
<evidence type="ECO:0000259" key="2">
    <source>
        <dbReference type="Pfam" id="PF04606"/>
    </source>
</evidence>
<evidence type="ECO:0000313" key="4">
    <source>
        <dbReference type="Proteomes" id="UP000291130"/>
    </source>
</evidence>
<proteinExistence type="predicted"/>
<gene>
    <name evidence="3" type="ORF">EXN22_10940</name>
</gene>
<dbReference type="KEGG" id="ptk:EXN22_10940"/>
<dbReference type="InterPro" id="IPR007684">
    <property type="entry name" value="Znf_Ogr/Delta"/>
</dbReference>
<sequence length="106" mass="11749">MSTYKLVCPHCKSRMRIRTSEGRHIFLRIAYLQCTTEACGWSVRAEFEMTHELSPSGMPDPQVHLPRASGEVRKAALEPGLQKSPGPRARRASSIKTNKALGPNCA</sequence>
<evidence type="ECO:0000313" key="3">
    <source>
        <dbReference type="EMBL" id="QBF26184.1"/>
    </source>
</evidence>
<organism evidence="3 4">
    <name type="scientific">Pseudomonas tructae</name>
    <dbReference type="NCBI Taxonomy" id="2518644"/>
    <lineage>
        <taxon>Bacteria</taxon>
        <taxon>Pseudomonadati</taxon>
        <taxon>Pseudomonadota</taxon>
        <taxon>Gammaproteobacteria</taxon>
        <taxon>Pseudomonadales</taxon>
        <taxon>Pseudomonadaceae</taxon>
        <taxon>Pseudomonas</taxon>
    </lineage>
</organism>
<dbReference type="OrthoDB" id="7362772at2"/>
<dbReference type="RefSeq" id="WP_130264060.1">
    <property type="nucleotide sequence ID" value="NZ_CP035952.1"/>
</dbReference>
<protein>
    <submittedName>
        <fullName evidence="3">Transcriptional regulator</fullName>
    </submittedName>
</protein>
<reference evidence="3 4" key="1">
    <citation type="submission" date="2019-02" db="EMBL/GenBank/DDBJ databases">
        <title>Complete genome sequence of Pseudomonas sp. SNU WT1 isolated from rainbow trout.</title>
        <authorList>
            <person name="Oh W.T."/>
            <person name="Park S.C."/>
        </authorList>
    </citation>
    <scope>NUCLEOTIDE SEQUENCE [LARGE SCALE GENOMIC DNA]</scope>
    <source>
        <strain evidence="3 4">SNU WT1</strain>
    </source>
</reference>
<accession>A0A411MHL9</accession>
<feature type="region of interest" description="Disordered" evidence="1">
    <location>
        <begin position="75"/>
        <end position="106"/>
    </location>
</feature>